<comment type="caution">
    <text evidence="5">The sequence shown here is derived from an EMBL/GenBank/DDBJ whole genome shotgun (WGS) entry which is preliminary data.</text>
</comment>
<protein>
    <recommendedName>
        <fullName evidence="3">Peptidyl-prolyl cis-trans isomerase</fullName>
        <shortName evidence="3">PPIase</shortName>
        <ecNumber evidence="3">5.2.1.8</ecNumber>
    </recommendedName>
</protein>
<dbReference type="InterPro" id="IPR029000">
    <property type="entry name" value="Cyclophilin-like_dom_sf"/>
</dbReference>
<evidence type="ECO:0000256" key="2">
    <source>
        <dbReference type="ARBA" id="ARBA00023235"/>
    </source>
</evidence>
<accession>A0A832ML37</accession>
<dbReference type="CDD" id="cd00317">
    <property type="entry name" value="cyclophilin"/>
    <property type="match status" value="1"/>
</dbReference>
<proteinExistence type="inferred from homology"/>
<dbReference type="AlphaFoldDB" id="A0A832ML37"/>
<dbReference type="PROSITE" id="PS00170">
    <property type="entry name" value="CSA_PPIASE_1"/>
    <property type="match status" value="1"/>
</dbReference>
<evidence type="ECO:0000313" key="5">
    <source>
        <dbReference type="EMBL" id="HGZ44392.1"/>
    </source>
</evidence>
<dbReference type="GO" id="GO:0003755">
    <property type="term" value="F:peptidyl-prolyl cis-trans isomerase activity"/>
    <property type="evidence" value="ECO:0007669"/>
    <property type="project" value="UniProtKB-UniRule"/>
</dbReference>
<gene>
    <name evidence="5" type="ORF">ENR23_13425</name>
</gene>
<dbReference type="GO" id="GO:0006457">
    <property type="term" value="P:protein folding"/>
    <property type="evidence" value="ECO:0007669"/>
    <property type="project" value="InterPro"/>
</dbReference>
<dbReference type="PRINTS" id="PR00153">
    <property type="entry name" value="CSAPPISMRASE"/>
</dbReference>
<organism evidence="5">
    <name type="scientific">Eiseniibacteriota bacterium</name>
    <dbReference type="NCBI Taxonomy" id="2212470"/>
    <lineage>
        <taxon>Bacteria</taxon>
        <taxon>Candidatus Eiseniibacteriota</taxon>
    </lineage>
</organism>
<keyword evidence="1 3" id="KW-0697">Rotamase</keyword>
<sequence>MQHIDNAIAKAAVDKSKPNWRTSLAKPTPAPFDPARKYFARMVTNKGTILIRFMPDVAPMHVTSFAYLTKLGYYDGLSFHRVITGFMAQGGCPLGTGTGGPGYQFEGEFKPGVKHDRPGLLSMANAGPGTDGSQFFLTFVPTPWLDGKHTIFGEVVEGMDVLKKLEAAGSQSGRTTEPLKMEKVTIEVQ</sequence>
<dbReference type="Pfam" id="PF00160">
    <property type="entry name" value="Pro_isomerase"/>
    <property type="match status" value="1"/>
</dbReference>
<dbReference type="EC" id="5.2.1.8" evidence="3"/>
<dbReference type="InterPro" id="IPR044666">
    <property type="entry name" value="Cyclophilin_A-like"/>
</dbReference>
<comment type="function">
    <text evidence="3">PPIases accelerate the folding of proteins. It catalyzes the cis-trans isomerization of proline imidic peptide bonds in oligopeptides.</text>
</comment>
<dbReference type="PANTHER" id="PTHR45625:SF4">
    <property type="entry name" value="PEPTIDYLPROLYL ISOMERASE DOMAIN AND WD REPEAT-CONTAINING PROTEIN 1"/>
    <property type="match status" value="1"/>
</dbReference>
<dbReference type="SUPFAM" id="SSF50891">
    <property type="entry name" value="Cyclophilin-like"/>
    <property type="match status" value="1"/>
</dbReference>
<name>A0A832ML37_UNCEI</name>
<keyword evidence="2 3" id="KW-0413">Isomerase</keyword>
<dbReference type="PANTHER" id="PTHR45625">
    <property type="entry name" value="PEPTIDYL-PROLYL CIS-TRANS ISOMERASE-RELATED"/>
    <property type="match status" value="1"/>
</dbReference>
<dbReference type="InterPro" id="IPR020892">
    <property type="entry name" value="Cyclophilin-type_PPIase_CS"/>
</dbReference>
<evidence type="ECO:0000256" key="1">
    <source>
        <dbReference type="ARBA" id="ARBA00023110"/>
    </source>
</evidence>
<comment type="similarity">
    <text evidence="3">Belongs to the cyclophilin-type PPIase family.</text>
</comment>
<dbReference type="Gene3D" id="2.40.100.10">
    <property type="entry name" value="Cyclophilin-like"/>
    <property type="match status" value="1"/>
</dbReference>
<dbReference type="InterPro" id="IPR002130">
    <property type="entry name" value="Cyclophilin-type_PPIase_dom"/>
</dbReference>
<dbReference type="EMBL" id="DSQF01000028">
    <property type="protein sequence ID" value="HGZ44392.1"/>
    <property type="molecule type" value="Genomic_DNA"/>
</dbReference>
<reference evidence="5" key="1">
    <citation type="journal article" date="2020" name="mSystems">
        <title>Genome- and Community-Level Interaction Insights into Carbon Utilization and Element Cycling Functions of Hydrothermarchaeota in Hydrothermal Sediment.</title>
        <authorList>
            <person name="Zhou Z."/>
            <person name="Liu Y."/>
            <person name="Xu W."/>
            <person name="Pan J."/>
            <person name="Luo Z.H."/>
            <person name="Li M."/>
        </authorList>
    </citation>
    <scope>NUCLEOTIDE SEQUENCE [LARGE SCALE GENOMIC DNA]</scope>
    <source>
        <strain evidence="5">SpSt-381</strain>
    </source>
</reference>
<dbReference type="PROSITE" id="PS50072">
    <property type="entry name" value="CSA_PPIASE_2"/>
    <property type="match status" value="1"/>
</dbReference>
<evidence type="ECO:0000259" key="4">
    <source>
        <dbReference type="PROSITE" id="PS50072"/>
    </source>
</evidence>
<comment type="catalytic activity">
    <reaction evidence="3">
        <text>[protein]-peptidylproline (omega=180) = [protein]-peptidylproline (omega=0)</text>
        <dbReference type="Rhea" id="RHEA:16237"/>
        <dbReference type="Rhea" id="RHEA-COMP:10747"/>
        <dbReference type="Rhea" id="RHEA-COMP:10748"/>
        <dbReference type="ChEBI" id="CHEBI:83833"/>
        <dbReference type="ChEBI" id="CHEBI:83834"/>
        <dbReference type="EC" id="5.2.1.8"/>
    </reaction>
</comment>
<evidence type="ECO:0000256" key="3">
    <source>
        <dbReference type="RuleBase" id="RU363019"/>
    </source>
</evidence>
<feature type="domain" description="PPIase cyclophilin-type" evidence="4">
    <location>
        <begin position="47"/>
        <end position="186"/>
    </location>
</feature>